<dbReference type="SUPFAM" id="SSF56796">
    <property type="entry name" value="Dehydroquinate synthase-like"/>
    <property type="match status" value="1"/>
</dbReference>
<dbReference type="Pfam" id="PF00465">
    <property type="entry name" value="Fe-ADH"/>
    <property type="match status" value="1"/>
</dbReference>
<dbReference type="PANTHER" id="PTHR11496:SF94">
    <property type="entry name" value="ALCOHOL DEHYDROGENASE EUTG-RELATED"/>
    <property type="match status" value="1"/>
</dbReference>
<dbReference type="CDD" id="cd08551">
    <property type="entry name" value="Fe-ADH"/>
    <property type="match status" value="1"/>
</dbReference>
<dbReference type="RefSeq" id="WP_188704757.1">
    <property type="nucleotide sequence ID" value="NZ_BMLX01000003.1"/>
</dbReference>
<reference evidence="5" key="1">
    <citation type="journal article" date="2019" name="Int. J. Syst. Evol. Microbiol.">
        <title>The Global Catalogue of Microorganisms (GCM) 10K type strain sequencing project: providing services to taxonomists for standard genome sequencing and annotation.</title>
        <authorList>
            <consortium name="The Broad Institute Genomics Platform"/>
            <consortium name="The Broad Institute Genome Sequencing Center for Infectious Disease"/>
            <person name="Wu L."/>
            <person name="Ma J."/>
        </authorList>
    </citation>
    <scope>NUCLEOTIDE SEQUENCE [LARGE SCALE GENOMIC DNA]</scope>
    <source>
        <strain evidence="5">CGMCC 1.8859</strain>
    </source>
</reference>
<sequence>MHDTDMRSALYRAIDLINAGQVREFNVPPGTFIGPGAIARLGDALVSRGLKRVFIVIDAFLQQRGFADSLFRSLAIHGIAHEQYLYPAGEPDSDRVEAACAQLVAASCDGVIAFGGGSVLDTAKAIALLATNPDLRVADLASAGNSTLTRLPLIAVPTTAGTGSEATNVTVITSSASHIKQVIVHPALIPDLAIIDACLTLAIPAPLTAATGIDALTHAIEAYVARGANPLTQALAHRAITLIAQALPIAVGQGSDVAAREAMMLGSYLAGMAFSNAGLGLTHAMAHQIGARYGIAHGVANAILLPSVLRFNQLVCQRQYAEIAHAFGCTARTGDALITAVAQLIVDLGLPVNLQAAGGNPADFADMAQAALADACLAGNPRDVSAEQVIAVYQHAWQRPLTDLPIRA</sequence>
<comment type="caution">
    <text evidence="4">The sequence shown here is derived from an EMBL/GenBank/DDBJ whole genome shotgun (WGS) entry which is preliminary data.</text>
</comment>
<evidence type="ECO:0000259" key="3">
    <source>
        <dbReference type="Pfam" id="PF25137"/>
    </source>
</evidence>
<feature type="domain" description="Alcohol dehydrogenase iron-type/glycerol dehydrogenase GldA" evidence="2">
    <location>
        <begin position="28"/>
        <end position="196"/>
    </location>
</feature>
<name>A0ABQ2PAU3_9NEIS</name>
<dbReference type="InterPro" id="IPR018211">
    <property type="entry name" value="ADH_Fe_CS"/>
</dbReference>
<evidence type="ECO:0000313" key="5">
    <source>
        <dbReference type="Proteomes" id="UP000637267"/>
    </source>
</evidence>
<evidence type="ECO:0000259" key="2">
    <source>
        <dbReference type="Pfam" id="PF00465"/>
    </source>
</evidence>
<evidence type="ECO:0000256" key="1">
    <source>
        <dbReference type="ARBA" id="ARBA00023002"/>
    </source>
</evidence>
<dbReference type="EMBL" id="BMLX01000003">
    <property type="protein sequence ID" value="GGP22516.1"/>
    <property type="molecule type" value="Genomic_DNA"/>
</dbReference>
<organism evidence="4 5">
    <name type="scientific">Silvimonas iriomotensis</name>
    <dbReference type="NCBI Taxonomy" id="449662"/>
    <lineage>
        <taxon>Bacteria</taxon>
        <taxon>Pseudomonadati</taxon>
        <taxon>Pseudomonadota</taxon>
        <taxon>Betaproteobacteria</taxon>
        <taxon>Neisseriales</taxon>
        <taxon>Chitinibacteraceae</taxon>
        <taxon>Silvimonas</taxon>
    </lineage>
</organism>
<dbReference type="Proteomes" id="UP000637267">
    <property type="component" value="Unassembled WGS sequence"/>
</dbReference>
<dbReference type="InterPro" id="IPR039697">
    <property type="entry name" value="Alcohol_dehydrogenase_Fe"/>
</dbReference>
<protein>
    <submittedName>
        <fullName evidence="4">Alcohol dehydrogenase EutG</fullName>
    </submittedName>
</protein>
<dbReference type="Gene3D" id="1.20.1090.10">
    <property type="entry name" value="Dehydroquinate synthase-like - alpha domain"/>
    <property type="match status" value="1"/>
</dbReference>
<keyword evidence="1" id="KW-0560">Oxidoreductase</keyword>
<dbReference type="PANTHER" id="PTHR11496">
    <property type="entry name" value="ALCOHOL DEHYDROGENASE"/>
    <property type="match status" value="1"/>
</dbReference>
<gene>
    <name evidence="4" type="primary">eutG</name>
    <name evidence="4" type="ORF">GCM10010970_25620</name>
</gene>
<dbReference type="Gene3D" id="3.40.50.1970">
    <property type="match status" value="1"/>
</dbReference>
<dbReference type="Pfam" id="PF25137">
    <property type="entry name" value="ADH_Fe_C"/>
    <property type="match status" value="1"/>
</dbReference>
<dbReference type="PROSITE" id="PS00913">
    <property type="entry name" value="ADH_IRON_1"/>
    <property type="match status" value="1"/>
</dbReference>
<dbReference type="PROSITE" id="PS00060">
    <property type="entry name" value="ADH_IRON_2"/>
    <property type="match status" value="1"/>
</dbReference>
<dbReference type="InterPro" id="IPR001670">
    <property type="entry name" value="ADH_Fe/GldA"/>
</dbReference>
<keyword evidence="5" id="KW-1185">Reference proteome</keyword>
<dbReference type="InterPro" id="IPR056798">
    <property type="entry name" value="ADH_Fe_C"/>
</dbReference>
<feature type="domain" description="Fe-containing alcohol dehydrogenase-like C-terminal" evidence="3">
    <location>
        <begin position="208"/>
        <end position="397"/>
    </location>
</feature>
<evidence type="ECO:0000313" key="4">
    <source>
        <dbReference type="EMBL" id="GGP22516.1"/>
    </source>
</evidence>
<accession>A0ABQ2PAU3</accession>
<proteinExistence type="predicted"/>